<name>A0A8D8S7J1_9HEMI</name>
<dbReference type="InterPro" id="IPR045609">
    <property type="entry name" value="DUF6451"/>
</dbReference>
<dbReference type="EMBL" id="HBUF01199463">
    <property type="protein sequence ID" value="CAG6661377.1"/>
    <property type="molecule type" value="Transcribed_RNA"/>
</dbReference>
<accession>A0A8D8S7J1</accession>
<feature type="region of interest" description="Disordered" evidence="1">
    <location>
        <begin position="901"/>
        <end position="941"/>
    </location>
</feature>
<dbReference type="CDD" id="cd01650">
    <property type="entry name" value="RT_nLTR_like"/>
    <property type="match status" value="1"/>
</dbReference>
<evidence type="ECO:0000256" key="1">
    <source>
        <dbReference type="SAM" id="MobiDB-lite"/>
    </source>
</evidence>
<dbReference type="InterPro" id="IPR000477">
    <property type="entry name" value="RT_dom"/>
</dbReference>
<dbReference type="Pfam" id="PF20049">
    <property type="entry name" value="DUF6451"/>
    <property type="match status" value="1"/>
</dbReference>
<dbReference type="PANTHER" id="PTHR47027:SF25">
    <property type="entry name" value="REVERSE TRANSCRIPTASE DOMAIN-CONTAINING PROTEIN"/>
    <property type="match status" value="1"/>
</dbReference>
<proteinExistence type="predicted"/>
<organism evidence="3">
    <name type="scientific">Cacopsylla melanoneura</name>
    <dbReference type="NCBI Taxonomy" id="428564"/>
    <lineage>
        <taxon>Eukaryota</taxon>
        <taxon>Metazoa</taxon>
        <taxon>Ecdysozoa</taxon>
        <taxon>Arthropoda</taxon>
        <taxon>Hexapoda</taxon>
        <taxon>Insecta</taxon>
        <taxon>Pterygota</taxon>
        <taxon>Neoptera</taxon>
        <taxon>Paraneoptera</taxon>
        <taxon>Hemiptera</taxon>
        <taxon>Sternorrhyncha</taxon>
        <taxon>Psylloidea</taxon>
        <taxon>Psyllidae</taxon>
        <taxon>Psyllinae</taxon>
        <taxon>Cacopsylla</taxon>
    </lineage>
</organism>
<evidence type="ECO:0000259" key="2">
    <source>
        <dbReference type="PROSITE" id="PS50878"/>
    </source>
</evidence>
<sequence length="965" mass="110911">MTDIGTLKEVEKVFKNYKMEILGLSETRWNGFGEFTTQEGNSFIYSGHQDENGAASYGVGILMSKTARKGLLDWTPVSERLITARFKSKVRNISIVQCYAPTNKATVEDKDAFYEQLENVFRKIKKQDIIMLIGDLNAKVGADNHGLEKVMGKHGLGVRNDNGERLIEFCRNYDLVIGGTLFPHKDCHKITWKSPDCITTNQIDHIAISRKWRRSLLDTRNKRGAHCGSDHHLVVASIRLKVAAKQTMAEKRKGRYDVGKLKNNTVKGEFNTELSNRFYTLQMGNNETINCKWNKTKDTFNKTCEDVLGTTRKQKEPWVSDNTWKLIEERNKLGQRRLQTLDVTEERSIRAEYYRKHKEVKRSFRKDRRDWTENLAKEAEQAAEQSDIRKLYSITKTLANKKSFIKKPVKNKDNQNVVVTEDQLQIWAEYFKELLNRDMPDSNVIGGNDEVLLECDPRINSNPPSRSEIIKAVKDLKNGKSPGIDNIPPEVLKACPETTAAMLQPLLEEIWHKETLPEDWQTGLLVKIPKKGDLTLCGNWRGITLLSIPSKILTKIILYRIQNVVDENLRKEQAGFRRNRSCVDMINTLRIIIEQSAEYQAPLYLTFVDFEKAFDSLSRDAIWKALHKFKIPQKLINIIKATYDNYSCRVIHEGKVSDPFQVQTGVKQGCQISPIIFLMVLDGVMRRVITTPRGIQWRLTQQIEDLDFADDICFMSHKIEDMKGKIQDLKNEGRKVGLKINTSKTKEMRINCKINTPLTVDSEIIESVDQFQYLGSIVDKQGGSDIDVDQRIRKAKGAFAQLMPIWRCKELRTGTKLRIFQSNVKSVLLYGCQTWRVTQAISKKLQTFINSCLRRILKIFWPNVIPNHELWSKTNQEPVATTIKKRKFGWIGHTLRKSPDDISRPMTGIHRGGEYQDNMAKNRREGGQGRRKELGRSQTLSSKPCEMEIICCSPMSPHGMKGNKY</sequence>
<dbReference type="PROSITE" id="PS50878">
    <property type="entry name" value="RT_POL"/>
    <property type="match status" value="1"/>
</dbReference>
<reference evidence="3" key="1">
    <citation type="submission" date="2021-05" db="EMBL/GenBank/DDBJ databases">
        <authorList>
            <person name="Alioto T."/>
            <person name="Alioto T."/>
            <person name="Gomez Garrido J."/>
        </authorList>
    </citation>
    <scope>NUCLEOTIDE SEQUENCE</scope>
</reference>
<dbReference type="InterPro" id="IPR036691">
    <property type="entry name" value="Endo/exonu/phosph_ase_sf"/>
</dbReference>
<dbReference type="SUPFAM" id="SSF56672">
    <property type="entry name" value="DNA/RNA polymerases"/>
    <property type="match status" value="1"/>
</dbReference>
<protein>
    <submittedName>
        <fullName evidence="3">Craniofacial development protein 2</fullName>
    </submittedName>
</protein>
<evidence type="ECO:0000313" key="3">
    <source>
        <dbReference type="EMBL" id="CAG6661377.1"/>
    </source>
</evidence>
<dbReference type="CDD" id="cd09076">
    <property type="entry name" value="L1-EN"/>
    <property type="match status" value="1"/>
</dbReference>
<dbReference type="Gene3D" id="3.60.10.10">
    <property type="entry name" value="Endonuclease/exonuclease/phosphatase"/>
    <property type="match status" value="1"/>
</dbReference>
<dbReference type="GO" id="GO:0071897">
    <property type="term" value="P:DNA biosynthetic process"/>
    <property type="evidence" value="ECO:0007669"/>
    <property type="project" value="UniProtKB-ARBA"/>
</dbReference>
<dbReference type="AlphaFoldDB" id="A0A8D8S7J1"/>
<dbReference type="PANTHER" id="PTHR47027">
    <property type="entry name" value="REVERSE TRANSCRIPTASE DOMAIN-CONTAINING PROTEIN"/>
    <property type="match status" value="1"/>
</dbReference>
<dbReference type="InterPro" id="IPR043502">
    <property type="entry name" value="DNA/RNA_pol_sf"/>
</dbReference>
<feature type="domain" description="Reverse transcriptase" evidence="2">
    <location>
        <begin position="509"/>
        <end position="778"/>
    </location>
</feature>
<feature type="compositionally biased region" description="Basic and acidic residues" evidence="1">
    <location>
        <begin position="920"/>
        <end position="935"/>
    </location>
</feature>
<dbReference type="SUPFAM" id="SSF56219">
    <property type="entry name" value="DNase I-like"/>
    <property type="match status" value="1"/>
</dbReference>
<dbReference type="Pfam" id="PF00078">
    <property type="entry name" value="RVT_1"/>
    <property type="match status" value="1"/>
</dbReference>